<dbReference type="OrthoDB" id="10205358at2759"/>
<accession>A0A4Y2ID90</accession>
<name>A0A4Y2ID90_ARAVE</name>
<sequence>MSGVVQSDRWKDVSDFKKGQIIGLRQSKKTTKEVSEITGNVLRSDQRIIKTLKGSGEPSTSRNKYGRKKRDRRLLKRLVKKILKKSTLELTAIFNMGHWGISTRTIQ</sequence>
<evidence type="ECO:0000313" key="1">
    <source>
        <dbReference type="EMBL" id="GBM75392.1"/>
    </source>
</evidence>
<comment type="caution">
    <text evidence="1">The sequence shown here is derived from an EMBL/GenBank/DDBJ whole genome shotgun (WGS) entry which is preliminary data.</text>
</comment>
<reference evidence="1 2" key="1">
    <citation type="journal article" date="2019" name="Sci. Rep.">
        <title>Orb-weaving spider Araneus ventricosus genome elucidates the spidroin gene catalogue.</title>
        <authorList>
            <person name="Kono N."/>
            <person name="Nakamura H."/>
            <person name="Ohtoshi R."/>
            <person name="Moran D.A.P."/>
            <person name="Shinohara A."/>
            <person name="Yoshida Y."/>
            <person name="Fujiwara M."/>
            <person name="Mori M."/>
            <person name="Tomita M."/>
            <person name="Arakawa K."/>
        </authorList>
    </citation>
    <scope>NUCLEOTIDE SEQUENCE [LARGE SCALE GENOMIC DNA]</scope>
</reference>
<evidence type="ECO:0008006" key="3">
    <source>
        <dbReference type="Google" id="ProtNLM"/>
    </source>
</evidence>
<keyword evidence="2" id="KW-1185">Reference proteome</keyword>
<proteinExistence type="predicted"/>
<dbReference type="Proteomes" id="UP000499080">
    <property type="component" value="Unassembled WGS sequence"/>
</dbReference>
<evidence type="ECO:0000313" key="2">
    <source>
        <dbReference type="Proteomes" id="UP000499080"/>
    </source>
</evidence>
<dbReference type="EMBL" id="BGPR01002554">
    <property type="protein sequence ID" value="GBM75392.1"/>
    <property type="molecule type" value="Genomic_DNA"/>
</dbReference>
<protein>
    <recommendedName>
        <fullName evidence="3">Transposase Tc1-like domain-containing protein</fullName>
    </recommendedName>
</protein>
<organism evidence="1 2">
    <name type="scientific">Araneus ventricosus</name>
    <name type="common">Orbweaver spider</name>
    <name type="synonym">Epeira ventricosa</name>
    <dbReference type="NCBI Taxonomy" id="182803"/>
    <lineage>
        <taxon>Eukaryota</taxon>
        <taxon>Metazoa</taxon>
        <taxon>Ecdysozoa</taxon>
        <taxon>Arthropoda</taxon>
        <taxon>Chelicerata</taxon>
        <taxon>Arachnida</taxon>
        <taxon>Araneae</taxon>
        <taxon>Araneomorphae</taxon>
        <taxon>Entelegynae</taxon>
        <taxon>Araneoidea</taxon>
        <taxon>Araneidae</taxon>
        <taxon>Araneus</taxon>
    </lineage>
</organism>
<gene>
    <name evidence="1" type="ORF">AVEN_225469_1</name>
</gene>
<dbReference type="AlphaFoldDB" id="A0A4Y2ID90"/>